<comment type="similarity">
    <text evidence="3 10 13">Belongs to the IPP transferase family.</text>
</comment>
<evidence type="ECO:0000256" key="3">
    <source>
        <dbReference type="ARBA" id="ARBA00005842"/>
    </source>
</evidence>
<dbReference type="InterPro" id="IPR018022">
    <property type="entry name" value="IPT"/>
</dbReference>
<keyword evidence="4 10" id="KW-0808">Transferase</keyword>
<comment type="caution">
    <text evidence="10">Lacks conserved residue(s) required for the propagation of feature annotation.</text>
</comment>
<dbReference type="Gene3D" id="3.40.50.300">
    <property type="entry name" value="P-loop containing nucleotide triphosphate hydrolases"/>
    <property type="match status" value="1"/>
</dbReference>
<dbReference type="Proteomes" id="UP000192721">
    <property type="component" value="Unassembled WGS sequence"/>
</dbReference>
<dbReference type="EMBL" id="MUKV01000001">
    <property type="protein sequence ID" value="OQS44363.1"/>
    <property type="molecule type" value="Genomic_DNA"/>
</dbReference>
<evidence type="ECO:0000313" key="14">
    <source>
        <dbReference type="EMBL" id="OQS44363.1"/>
    </source>
</evidence>
<dbReference type="InterPro" id="IPR039657">
    <property type="entry name" value="Dimethylallyltransferase"/>
</dbReference>
<comment type="subunit">
    <text evidence="10">Monomer.</text>
</comment>
<dbReference type="FunFam" id="1.10.20.140:FF:000001">
    <property type="entry name" value="tRNA dimethylallyltransferase"/>
    <property type="match status" value="1"/>
</dbReference>
<evidence type="ECO:0000256" key="6">
    <source>
        <dbReference type="ARBA" id="ARBA00022741"/>
    </source>
</evidence>
<name>A0A1W0DBN2_9NEIS</name>
<dbReference type="GO" id="GO:0005524">
    <property type="term" value="F:ATP binding"/>
    <property type="evidence" value="ECO:0007669"/>
    <property type="project" value="UniProtKB-UniRule"/>
</dbReference>
<evidence type="ECO:0000256" key="1">
    <source>
        <dbReference type="ARBA" id="ARBA00001946"/>
    </source>
</evidence>
<comment type="catalytic activity">
    <reaction evidence="9 10 11">
        <text>adenosine(37) in tRNA + dimethylallyl diphosphate = N(6)-dimethylallyladenosine(37) in tRNA + diphosphate</text>
        <dbReference type="Rhea" id="RHEA:26482"/>
        <dbReference type="Rhea" id="RHEA-COMP:10162"/>
        <dbReference type="Rhea" id="RHEA-COMP:10375"/>
        <dbReference type="ChEBI" id="CHEBI:33019"/>
        <dbReference type="ChEBI" id="CHEBI:57623"/>
        <dbReference type="ChEBI" id="CHEBI:74411"/>
        <dbReference type="ChEBI" id="CHEBI:74415"/>
        <dbReference type="EC" id="2.5.1.75"/>
    </reaction>
</comment>
<feature type="region of interest" description="Interaction with substrate tRNA" evidence="10">
    <location>
        <begin position="244"/>
        <end position="249"/>
    </location>
</feature>
<dbReference type="Gene3D" id="1.10.20.140">
    <property type="match status" value="1"/>
</dbReference>
<gene>
    <name evidence="10" type="primary">miaA</name>
    <name evidence="14" type="ORF">B0T45_00185</name>
</gene>
<keyword evidence="6 10" id="KW-0547">Nucleotide-binding</keyword>
<evidence type="ECO:0000256" key="11">
    <source>
        <dbReference type="RuleBase" id="RU003783"/>
    </source>
</evidence>
<evidence type="ECO:0000256" key="5">
    <source>
        <dbReference type="ARBA" id="ARBA00022694"/>
    </source>
</evidence>
<comment type="caution">
    <text evidence="14">The sequence shown here is derived from an EMBL/GenBank/DDBJ whole genome shotgun (WGS) entry which is preliminary data.</text>
</comment>
<keyword evidence="7 10" id="KW-0067">ATP-binding</keyword>
<evidence type="ECO:0000256" key="10">
    <source>
        <dbReference type="HAMAP-Rule" id="MF_00185"/>
    </source>
</evidence>
<dbReference type="RefSeq" id="WP_081554383.1">
    <property type="nucleotide sequence ID" value="NZ_MUKV01000001.1"/>
</dbReference>
<dbReference type="Pfam" id="PF01715">
    <property type="entry name" value="IPPT"/>
    <property type="match status" value="1"/>
</dbReference>
<keyword evidence="8 10" id="KW-0460">Magnesium</keyword>
<evidence type="ECO:0000313" key="15">
    <source>
        <dbReference type="Proteomes" id="UP000192721"/>
    </source>
</evidence>
<dbReference type="HAMAP" id="MF_00185">
    <property type="entry name" value="IPP_trans"/>
    <property type="match status" value="1"/>
</dbReference>
<feature type="binding site" evidence="10">
    <location>
        <begin position="12"/>
        <end position="19"/>
    </location>
    <ligand>
        <name>ATP</name>
        <dbReference type="ChEBI" id="CHEBI:30616"/>
    </ligand>
</feature>
<feature type="region of interest" description="Interaction with substrate tRNA" evidence="10">
    <location>
        <begin position="37"/>
        <end position="40"/>
    </location>
</feature>
<sequence length="325" mass="35661">MNDIPHAILLMGPTASGKTGLALELARHFPVEIISVDSALVYRDMDIGTAKPSAAEMAQCPHHLIDIISPLQSYSAAQFHADANRLIREINARGRLPLLVGGTMLYYKALLEGLSDLPRADAALRAQLDADAAQAGWPAMHARLAQLDPDTAARLNPNDSQRIHRALEVCLLSGEPMSRLLARGKEAAADFRLLSLGLVPAERGWLHQRIAQRFELMLEQDFLAEVRRLRADYPALTLELPSMRCVGYRQAWEYLDGAGDEQAFIDKGVAATRQLAKRQLTWMRSLDLVPVNAQRADLAEELAAAVAAFQAGEPMPAGLRFNGVY</sequence>
<dbReference type="NCBIfam" id="TIGR00174">
    <property type="entry name" value="miaA"/>
    <property type="match status" value="1"/>
</dbReference>
<evidence type="ECO:0000256" key="12">
    <source>
        <dbReference type="RuleBase" id="RU003784"/>
    </source>
</evidence>
<evidence type="ECO:0000256" key="13">
    <source>
        <dbReference type="RuleBase" id="RU003785"/>
    </source>
</evidence>
<dbReference type="PANTHER" id="PTHR11088:SF60">
    <property type="entry name" value="TRNA DIMETHYLALLYLTRANSFERASE"/>
    <property type="match status" value="1"/>
</dbReference>
<dbReference type="PANTHER" id="PTHR11088">
    <property type="entry name" value="TRNA DIMETHYLALLYLTRANSFERASE"/>
    <property type="match status" value="1"/>
</dbReference>
<feature type="site" description="Interaction with substrate tRNA" evidence="10">
    <location>
        <position position="125"/>
    </location>
</feature>
<dbReference type="GO" id="GO:0052381">
    <property type="term" value="F:tRNA dimethylallyltransferase activity"/>
    <property type="evidence" value="ECO:0007669"/>
    <property type="project" value="UniProtKB-UniRule"/>
</dbReference>
<protein>
    <recommendedName>
        <fullName evidence="10">tRNA dimethylallyltransferase</fullName>
        <ecNumber evidence="10">2.5.1.75</ecNumber>
    </recommendedName>
    <alternativeName>
        <fullName evidence="10">Dimethylallyl diphosphate:tRNA dimethylallyltransferase</fullName>
        <shortName evidence="10">DMAPP:tRNA dimethylallyltransferase</shortName>
        <shortName evidence="10">DMATase</shortName>
    </alternativeName>
    <alternativeName>
        <fullName evidence="10">Isopentenyl-diphosphate:tRNA isopentenyltransferase</fullName>
        <shortName evidence="10">IPP transferase</shortName>
        <shortName evidence="10">IPPT</shortName>
        <shortName evidence="10">IPTase</shortName>
    </alternativeName>
</protein>
<dbReference type="SUPFAM" id="SSF52540">
    <property type="entry name" value="P-loop containing nucleoside triphosphate hydrolases"/>
    <property type="match status" value="1"/>
</dbReference>
<evidence type="ECO:0000256" key="2">
    <source>
        <dbReference type="ARBA" id="ARBA00003213"/>
    </source>
</evidence>
<proteinExistence type="inferred from homology"/>
<accession>A0A1W0DBN2</accession>
<dbReference type="EC" id="2.5.1.75" evidence="10"/>
<evidence type="ECO:0000256" key="8">
    <source>
        <dbReference type="ARBA" id="ARBA00022842"/>
    </source>
</evidence>
<comment type="cofactor">
    <cofactor evidence="1 10">
        <name>Mg(2+)</name>
        <dbReference type="ChEBI" id="CHEBI:18420"/>
    </cofactor>
</comment>
<dbReference type="GO" id="GO:0006400">
    <property type="term" value="P:tRNA modification"/>
    <property type="evidence" value="ECO:0007669"/>
    <property type="project" value="TreeGrafter"/>
</dbReference>
<reference evidence="14 15" key="1">
    <citation type="submission" date="2017-02" db="EMBL/GenBank/DDBJ databases">
        <title>Chromobacterium haemolyticum H5244.</title>
        <authorList>
            <person name="Gulvik C.A."/>
        </authorList>
    </citation>
    <scope>NUCLEOTIDE SEQUENCE [LARGE SCALE GENOMIC DNA]</scope>
    <source>
        <strain evidence="14 15">H5244</strain>
    </source>
</reference>
<dbReference type="AlphaFoldDB" id="A0A1W0DBN2"/>
<keyword evidence="5 10" id="KW-0819">tRNA processing</keyword>
<feature type="region of interest" description="Interaction with substrate tRNA" evidence="10">
    <location>
        <begin position="161"/>
        <end position="165"/>
    </location>
</feature>
<feature type="site" description="Interaction with substrate tRNA" evidence="10">
    <location>
        <position position="103"/>
    </location>
</feature>
<evidence type="ECO:0000256" key="7">
    <source>
        <dbReference type="ARBA" id="ARBA00022840"/>
    </source>
</evidence>
<evidence type="ECO:0000256" key="9">
    <source>
        <dbReference type="ARBA" id="ARBA00049563"/>
    </source>
</evidence>
<organism evidence="14 15">
    <name type="scientific">Chromobacterium haemolyticum</name>
    <dbReference type="NCBI Taxonomy" id="394935"/>
    <lineage>
        <taxon>Bacteria</taxon>
        <taxon>Pseudomonadati</taxon>
        <taxon>Pseudomonadota</taxon>
        <taxon>Betaproteobacteria</taxon>
        <taxon>Neisseriales</taxon>
        <taxon>Chromobacteriaceae</taxon>
        <taxon>Chromobacterium</taxon>
    </lineage>
</organism>
<dbReference type="InterPro" id="IPR027417">
    <property type="entry name" value="P-loop_NTPase"/>
</dbReference>
<comment type="function">
    <text evidence="2 10 12">Catalyzes the transfer of a dimethylallyl group onto the adenine at position 37 in tRNAs that read codons beginning with uridine, leading to the formation of N6-(dimethylallyl)adenosine (i(6)A).</text>
</comment>
<feature type="binding site" evidence="10">
    <location>
        <begin position="14"/>
        <end position="19"/>
    </location>
    <ligand>
        <name>substrate</name>
    </ligand>
</feature>
<evidence type="ECO:0000256" key="4">
    <source>
        <dbReference type="ARBA" id="ARBA00022679"/>
    </source>
</evidence>